<evidence type="ECO:0000256" key="9">
    <source>
        <dbReference type="PIRSR" id="PIRSR001589-2"/>
    </source>
</evidence>
<evidence type="ECO:0000256" key="2">
    <source>
        <dbReference type="ARBA" id="ARBA00005752"/>
    </source>
</evidence>
<dbReference type="GO" id="GO:0005829">
    <property type="term" value="C:cytosol"/>
    <property type="evidence" value="ECO:0007669"/>
    <property type="project" value="TreeGrafter"/>
</dbReference>
<proteinExistence type="inferred from homology"/>
<dbReference type="NCBIfam" id="TIGR01536">
    <property type="entry name" value="asn_synth_AEB"/>
    <property type="match status" value="1"/>
</dbReference>
<keyword evidence="13" id="KW-1185">Reference proteome</keyword>
<keyword evidence="6 8" id="KW-0315">Glutamine amidotransferase</keyword>
<dbReference type="PROSITE" id="PS51278">
    <property type="entry name" value="GATASE_TYPE_2"/>
    <property type="match status" value="1"/>
</dbReference>
<keyword evidence="5 9" id="KW-0067">ATP-binding</keyword>
<keyword evidence="4 9" id="KW-0547">Nucleotide-binding</keyword>
<dbReference type="PANTHER" id="PTHR43284">
    <property type="entry name" value="ASPARAGINE SYNTHETASE (GLUTAMINE-HYDROLYZING)"/>
    <property type="match status" value="1"/>
</dbReference>
<dbReference type="KEGG" id="ahel:Q31a_46770"/>
<evidence type="ECO:0000313" key="13">
    <source>
        <dbReference type="Proteomes" id="UP000318017"/>
    </source>
</evidence>
<dbReference type="RefSeq" id="WP_231690873.1">
    <property type="nucleotide sequence ID" value="NZ_CP036298.1"/>
</dbReference>
<dbReference type="GO" id="GO:0005524">
    <property type="term" value="F:ATP binding"/>
    <property type="evidence" value="ECO:0007669"/>
    <property type="project" value="UniProtKB-KW"/>
</dbReference>
<keyword evidence="8" id="KW-0028">Amino-acid biosynthesis</keyword>
<evidence type="ECO:0000256" key="6">
    <source>
        <dbReference type="ARBA" id="ARBA00022962"/>
    </source>
</evidence>
<dbReference type="InterPro" id="IPR033738">
    <property type="entry name" value="AsnB_N"/>
</dbReference>
<dbReference type="EMBL" id="CP036298">
    <property type="protein sequence ID" value="QDV26305.1"/>
    <property type="molecule type" value="Genomic_DNA"/>
</dbReference>
<dbReference type="InterPro" id="IPR014729">
    <property type="entry name" value="Rossmann-like_a/b/a_fold"/>
</dbReference>
<keyword evidence="12" id="KW-0436">Ligase</keyword>
<evidence type="ECO:0000256" key="1">
    <source>
        <dbReference type="ARBA" id="ARBA00005187"/>
    </source>
</evidence>
<dbReference type="CDD" id="cd00712">
    <property type="entry name" value="AsnB"/>
    <property type="match status" value="1"/>
</dbReference>
<comment type="pathway">
    <text evidence="1">Amino-acid biosynthesis; L-asparagine biosynthesis; L-asparagine from L-aspartate (L-Gln route): step 1/1.</text>
</comment>
<comment type="catalytic activity">
    <reaction evidence="7">
        <text>L-aspartate + L-glutamine + ATP + H2O = L-asparagine + L-glutamate + AMP + diphosphate + H(+)</text>
        <dbReference type="Rhea" id="RHEA:12228"/>
        <dbReference type="ChEBI" id="CHEBI:15377"/>
        <dbReference type="ChEBI" id="CHEBI:15378"/>
        <dbReference type="ChEBI" id="CHEBI:29985"/>
        <dbReference type="ChEBI" id="CHEBI:29991"/>
        <dbReference type="ChEBI" id="CHEBI:30616"/>
        <dbReference type="ChEBI" id="CHEBI:33019"/>
        <dbReference type="ChEBI" id="CHEBI:58048"/>
        <dbReference type="ChEBI" id="CHEBI:58359"/>
        <dbReference type="ChEBI" id="CHEBI:456215"/>
        <dbReference type="EC" id="6.3.5.4"/>
    </reaction>
</comment>
<dbReference type="Gene3D" id="3.40.50.620">
    <property type="entry name" value="HUPs"/>
    <property type="match status" value="1"/>
</dbReference>
<evidence type="ECO:0000313" key="12">
    <source>
        <dbReference type="EMBL" id="QDV26305.1"/>
    </source>
</evidence>
<dbReference type="CDD" id="cd01991">
    <property type="entry name" value="Asn_synthase_B_C"/>
    <property type="match status" value="1"/>
</dbReference>
<dbReference type="PANTHER" id="PTHR43284:SF1">
    <property type="entry name" value="ASPARAGINE SYNTHETASE"/>
    <property type="match status" value="1"/>
</dbReference>
<feature type="active site" description="For GATase activity" evidence="8">
    <location>
        <position position="21"/>
    </location>
</feature>
<protein>
    <recommendedName>
        <fullName evidence="3">asparagine synthase (glutamine-hydrolyzing)</fullName>
        <ecNumber evidence="3">6.3.5.4</ecNumber>
    </recommendedName>
</protein>
<evidence type="ECO:0000259" key="11">
    <source>
        <dbReference type="PROSITE" id="PS51278"/>
    </source>
</evidence>
<gene>
    <name evidence="12" type="primary">asnH</name>
    <name evidence="12" type="ORF">Q31a_46770</name>
</gene>
<evidence type="ECO:0000256" key="5">
    <source>
        <dbReference type="ARBA" id="ARBA00022840"/>
    </source>
</evidence>
<evidence type="ECO:0000256" key="3">
    <source>
        <dbReference type="ARBA" id="ARBA00012737"/>
    </source>
</evidence>
<dbReference type="Proteomes" id="UP000318017">
    <property type="component" value="Chromosome"/>
</dbReference>
<dbReference type="InterPro" id="IPR001962">
    <property type="entry name" value="Asn_synthase"/>
</dbReference>
<evidence type="ECO:0000256" key="7">
    <source>
        <dbReference type="ARBA" id="ARBA00048741"/>
    </source>
</evidence>
<dbReference type="AlphaFoldDB" id="A0A518GCI0"/>
<name>A0A518GCI0_9BACT</name>
<feature type="binding site" evidence="9">
    <location>
        <position position="315"/>
    </location>
    <ligand>
        <name>ATP</name>
        <dbReference type="ChEBI" id="CHEBI:30616"/>
    </ligand>
</feature>
<feature type="binding site" evidence="9">
    <location>
        <position position="122"/>
    </location>
    <ligand>
        <name>L-glutamine</name>
        <dbReference type="ChEBI" id="CHEBI:58359"/>
    </ligand>
</feature>
<reference evidence="12 13" key="1">
    <citation type="submission" date="2019-02" db="EMBL/GenBank/DDBJ databases">
        <title>Deep-cultivation of Planctomycetes and their phenomic and genomic characterization uncovers novel biology.</title>
        <authorList>
            <person name="Wiegand S."/>
            <person name="Jogler M."/>
            <person name="Boedeker C."/>
            <person name="Pinto D."/>
            <person name="Vollmers J."/>
            <person name="Rivas-Marin E."/>
            <person name="Kohn T."/>
            <person name="Peeters S.H."/>
            <person name="Heuer A."/>
            <person name="Rast P."/>
            <person name="Oberbeckmann S."/>
            <person name="Bunk B."/>
            <person name="Jeske O."/>
            <person name="Meyerdierks A."/>
            <person name="Storesund J.E."/>
            <person name="Kallscheuer N."/>
            <person name="Luecker S."/>
            <person name="Lage O.M."/>
            <person name="Pohl T."/>
            <person name="Merkel B.J."/>
            <person name="Hornburger P."/>
            <person name="Mueller R.-W."/>
            <person name="Bruemmer F."/>
            <person name="Labrenz M."/>
            <person name="Spormann A.M."/>
            <person name="Op den Camp H."/>
            <person name="Overmann J."/>
            <person name="Amann R."/>
            <person name="Jetten M.S.M."/>
            <person name="Mascher T."/>
            <person name="Medema M.H."/>
            <person name="Devos D.P."/>
            <person name="Kaster A.-K."/>
            <person name="Ovreas L."/>
            <person name="Rohde M."/>
            <person name="Galperin M.Y."/>
            <person name="Jogler C."/>
        </authorList>
    </citation>
    <scope>NUCLEOTIDE SEQUENCE [LARGE SCALE GENOMIC DNA]</scope>
    <source>
        <strain evidence="12 13">Q31a</strain>
    </source>
</reference>
<dbReference type="InterPro" id="IPR017932">
    <property type="entry name" value="GATase_2_dom"/>
</dbReference>
<dbReference type="Pfam" id="PF00733">
    <property type="entry name" value="Asn_synthase"/>
    <property type="match status" value="1"/>
</dbReference>
<dbReference type="PIRSF" id="PIRSF001589">
    <property type="entry name" value="Asn_synthetase_glu-h"/>
    <property type="match status" value="1"/>
</dbReference>
<organism evidence="12 13">
    <name type="scientific">Aureliella helgolandensis</name>
    <dbReference type="NCBI Taxonomy" id="2527968"/>
    <lineage>
        <taxon>Bacteria</taxon>
        <taxon>Pseudomonadati</taxon>
        <taxon>Planctomycetota</taxon>
        <taxon>Planctomycetia</taxon>
        <taxon>Pirellulales</taxon>
        <taxon>Pirellulaceae</taxon>
        <taxon>Aureliella</taxon>
    </lineage>
</organism>
<dbReference type="Gene3D" id="3.60.20.10">
    <property type="entry name" value="Glutamine Phosphoribosylpyrophosphate, subunit 1, domain 1"/>
    <property type="match status" value="1"/>
</dbReference>
<feature type="domain" description="Glutamine amidotransferase type-2" evidence="11">
    <location>
        <begin position="21"/>
        <end position="234"/>
    </location>
</feature>
<sequence>MPVVEFSLQPFCKKYSRILMCGITGFWTPSVTNERVLRMTLDRMLDVLDHRGPDDRGSHLYTDRGLALGHTRLSLVGLNHGHQPITSRDGQLTATVNGELYDYKRLRTQLSCQTLESPVKSDSAIVLPLYERDGLDFVHQLRGEFAIVLFDVRRQRLILIRDRFGIKPLYYALHEQGIVWGSEVKSIVRHPAIAPKLCPHAAVHQMMQVMVPGSTAFQGVDALQPGHMLIVDLKNGRITTQTKRWWDFTFPESHDMNADPQEYIQGVQDRLIDAVATRLEADVPVGCYLSGGIDSCSILGLATHLQQSPVKAFTIAFDNAEYDESHIAKLMAERTGAEQELLCLTEKELYGPAFERATWHAERTFYNTLAVAKWHMSRRVRACNFKAVITGEGSDELFGGYPFFKRDWLGSEGENGLFAGAILAEEDQHHAAWQDLCGFTPSWIQPWMLTLQRFRPLLSSSLTDLLQDYDPVAEVANAIDPNQVRGRHRLDASQYTWSKTMLEGQILTWGGDRMDMANSLEARPAFLDHHLAEYATQIPPNVRIRDGVEKWVLREAMVNVLPRELYEREKFAFMAPPAHTDPVKRAALDEMIEHWLTAERVAAVGFFDQQALRKFIDGMWKETDSTQSRRNDIVINHTLQLHMLHGQYIEGLPLPVVD</sequence>
<comment type="similarity">
    <text evidence="2">Belongs to the asparagine synthetase family.</text>
</comment>
<dbReference type="SUPFAM" id="SSF56235">
    <property type="entry name" value="N-terminal nucleophile aminohydrolases (Ntn hydrolases)"/>
    <property type="match status" value="1"/>
</dbReference>
<evidence type="ECO:0000256" key="4">
    <source>
        <dbReference type="ARBA" id="ARBA00022741"/>
    </source>
</evidence>
<evidence type="ECO:0000256" key="8">
    <source>
        <dbReference type="PIRSR" id="PIRSR001589-1"/>
    </source>
</evidence>
<dbReference type="InterPro" id="IPR051786">
    <property type="entry name" value="ASN_synthetase/amidase"/>
</dbReference>
<feature type="site" description="Important for beta-aspartyl-AMP intermediate formation" evidence="10">
    <location>
        <position position="392"/>
    </location>
</feature>
<accession>A0A518GCI0</accession>
<dbReference type="GO" id="GO:0004066">
    <property type="term" value="F:asparagine synthase (glutamine-hydrolyzing) activity"/>
    <property type="evidence" value="ECO:0007669"/>
    <property type="project" value="UniProtKB-EC"/>
</dbReference>
<dbReference type="EC" id="6.3.5.4" evidence="3"/>
<dbReference type="GO" id="GO:0006529">
    <property type="term" value="P:asparagine biosynthetic process"/>
    <property type="evidence" value="ECO:0007669"/>
    <property type="project" value="UniProtKB-KW"/>
</dbReference>
<keyword evidence="8" id="KW-0061">Asparagine biosynthesis</keyword>
<evidence type="ECO:0000256" key="10">
    <source>
        <dbReference type="PIRSR" id="PIRSR001589-3"/>
    </source>
</evidence>
<dbReference type="SUPFAM" id="SSF52402">
    <property type="entry name" value="Adenine nucleotide alpha hydrolases-like"/>
    <property type="match status" value="1"/>
</dbReference>
<dbReference type="Pfam" id="PF13537">
    <property type="entry name" value="GATase_7"/>
    <property type="match status" value="1"/>
</dbReference>
<dbReference type="InterPro" id="IPR006426">
    <property type="entry name" value="Asn_synth_AEB"/>
</dbReference>
<dbReference type="InterPro" id="IPR029055">
    <property type="entry name" value="Ntn_hydrolases_N"/>
</dbReference>